<comment type="caution">
    <text evidence="1">The sequence shown here is derived from an EMBL/GenBank/DDBJ whole genome shotgun (WGS) entry which is preliminary data.</text>
</comment>
<reference evidence="1 2" key="1">
    <citation type="submission" date="2020-08" db="EMBL/GenBank/DDBJ databases">
        <title>Genomic Encyclopedia of Type Strains, Phase III (KMG-III): the genomes of soil and plant-associated and newly described type strains.</title>
        <authorList>
            <person name="Whitman W."/>
        </authorList>
    </citation>
    <scope>NUCLEOTIDE SEQUENCE [LARGE SCALE GENOMIC DNA]</scope>
    <source>
        <strain evidence="1 2">CECT 4462</strain>
    </source>
</reference>
<dbReference type="Proteomes" id="UP000549250">
    <property type="component" value="Unassembled WGS sequence"/>
</dbReference>
<protein>
    <submittedName>
        <fullName evidence="1">Uncharacterized protein</fullName>
    </submittedName>
</protein>
<gene>
    <name evidence="1" type="ORF">FHR87_002814</name>
</gene>
<organism evidence="1 2">
    <name type="scientific">Azomonas macrocytogenes</name>
    <name type="common">Azotobacter macrocytogenes</name>
    <dbReference type="NCBI Taxonomy" id="69962"/>
    <lineage>
        <taxon>Bacteria</taxon>
        <taxon>Pseudomonadati</taxon>
        <taxon>Pseudomonadota</taxon>
        <taxon>Gammaproteobacteria</taxon>
        <taxon>Pseudomonadales</taxon>
        <taxon>Pseudomonadaceae</taxon>
        <taxon>Azomonas</taxon>
    </lineage>
</organism>
<accession>A0A839T5N0</accession>
<name>A0A839T5N0_AZOMA</name>
<dbReference type="EMBL" id="JACHXI010000015">
    <property type="protein sequence ID" value="MBB3104398.1"/>
    <property type="molecule type" value="Genomic_DNA"/>
</dbReference>
<proteinExistence type="predicted"/>
<evidence type="ECO:0000313" key="1">
    <source>
        <dbReference type="EMBL" id="MBB3104398.1"/>
    </source>
</evidence>
<evidence type="ECO:0000313" key="2">
    <source>
        <dbReference type="Proteomes" id="UP000549250"/>
    </source>
</evidence>
<dbReference type="AlphaFoldDB" id="A0A839T5N0"/>
<sequence>MNELTIKDRMPYRVYLSATTMDLVRNNLLSTPEQNVSGVLESILTGVIVTANLSRPSRSIVNLGGTERHIIHIKPSLLKTVLLMWNYEYQVGDDGSLLVPDYIINDLLHQWALAP</sequence>
<keyword evidence="2" id="KW-1185">Reference proteome</keyword>
<dbReference type="RefSeq" id="WP_183167271.1">
    <property type="nucleotide sequence ID" value="NZ_JACHXI010000015.1"/>
</dbReference>